<keyword evidence="2" id="KW-1185">Reference proteome</keyword>
<evidence type="ECO:0000313" key="2">
    <source>
        <dbReference type="Proteomes" id="UP000193642"/>
    </source>
</evidence>
<sequence length="232" mass="24970">MLTCPCGPYQYLQTRDANNNPLATAVCTKCPLGTYPSDDISTCVSCPQPQMSVTQATNGQYSCVCNTTLGYYAQPVGNECINATAKLPIVSSTTISFTSPMGPGNIVAAITNFASDLFATNVASAALFCKNNWDETACQILANLCVLQFYDTSSTACSLYTQTQQTRPSSTISLLFKRYVGMPWLYYSEIPSQIAGLIPNVTINLSNPAKTGMLNFVLAAYLLLVNFLDTST</sequence>
<organism evidence="1 2">
    <name type="scientific">Rhizoclosmatium globosum</name>
    <dbReference type="NCBI Taxonomy" id="329046"/>
    <lineage>
        <taxon>Eukaryota</taxon>
        <taxon>Fungi</taxon>
        <taxon>Fungi incertae sedis</taxon>
        <taxon>Chytridiomycota</taxon>
        <taxon>Chytridiomycota incertae sedis</taxon>
        <taxon>Chytridiomycetes</taxon>
        <taxon>Chytridiales</taxon>
        <taxon>Chytriomycetaceae</taxon>
        <taxon>Rhizoclosmatium</taxon>
    </lineage>
</organism>
<dbReference type="Pfam" id="PF09773">
    <property type="entry name" value="Meckelin"/>
    <property type="match status" value="1"/>
</dbReference>
<dbReference type="PANTHER" id="PTHR21274:SF0">
    <property type="entry name" value="MECKELIN"/>
    <property type="match status" value="1"/>
</dbReference>
<reference evidence="1 2" key="1">
    <citation type="submission" date="2016-07" db="EMBL/GenBank/DDBJ databases">
        <title>Pervasive Adenine N6-methylation of Active Genes in Fungi.</title>
        <authorList>
            <consortium name="DOE Joint Genome Institute"/>
            <person name="Mondo S.J."/>
            <person name="Dannebaum R.O."/>
            <person name="Kuo R.C."/>
            <person name="Labutti K."/>
            <person name="Haridas S."/>
            <person name="Kuo A."/>
            <person name="Salamov A."/>
            <person name="Ahrendt S.R."/>
            <person name="Lipzen A."/>
            <person name="Sullivan W."/>
            <person name="Andreopoulos W.B."/>
            <person name="Clum A."/>
            <person name="Lindquist E."/>
            <person name="Daum C."/>
            <person name="Ramamoorthy G.K."/>
            <person name="Gryganskyi A."/>
            <person name="Culley D."/>
            <person name="Magnuson J.K."/>
            <person name="James T.Y."/>
            <person name="O'Malley M.A."/>
            <person name="Stajich J.E."/>
            <person name="Spatafora J.W."/>
            <person name="Visel A."/>
            <person name="Grigoriev I.V."/>
        </authorList>
    </citation>
    <scope>NUCLEOTIDE SEQUENCE [LARGE SCALE GENOMIC DNA]</scope>
    <source>
        <strain evidence="1 2">JEL800</strain>
    </source>
</reference>
<protein>
    <recommendedName>
        <fullName evidence="3">Tyrosine-protein kinase ephrin type A/B receptor-like domain-containing protein</fullName>
    </recommendedName>
</protein>
<dbReference type="STRING" id="329046.A0A1Y2CZB1"/>
<dbReference type="Proteomes" id="UP000193642">
    <property type="component" value="Unassembled WGS sequence"/>
</dbReference>
<dbReference type="EMBL" id="MCGO01000003">
    <property type="protein sequence ID" value="ORY52361.1"/>
    <property type="molecule type" value="Genomic_DNA"/>
</dbReference>
<evidence type="ECO:0008006" key="3">
    <source>
        <dbReference type="Google" id="ProtNLM"/>
    </source>
</evidence>
<dbReference type="AlphaFoldDB" id="A0A1Y2CZB1"/>
<dbReference type="OrthoDB" id="419138at2759"/>
<dbReference type="GO" id="GO:0036038">
    <property type="term" value="C:MKS complex"/>
    <property type="evidence" value="ECO:0007669"/>
    <property type="project" value="InterPro"/>
</dbReference>
<evidence type="ECO:0000313" key="1">
    <source>
        <dbReference type="EMBL" id="ORY52361.1"/>
    </source>
</evidence>
<proteinExistence type="predicted"/>
<dbReference type="PANTHER" id="PTHR21274">
    <property type="entry name" value="MECKELIN"/>
    <property type="match status" value="1"/>
</dbReference>
<name>A0A1Y2CZB1_9FUNG</name>
<accession>A0A1Y2CZB1</accession>
<gene>
    <name evidence="1" type="ORF">BCR33DRAFT_316143</name>
</gene>
<dbReference type="GO" id="GO:0060271">
    <property type="term" value="P:cilium assembly"/>
    <property type="evidence" value="ECO:0007669"/>
    <property type="project" value="InterPro"/>
</dbReference>
<comment type="caution">
    <text evidence="1">The sequence shown here is derived from an EMBL/GenBank/DDBJ whole genome shotgun (WGS) entry which is preliminary data.</text>
</comment>
<dbReference type="InterPro" id="IPR019170">
    <property type="entry name" value="Meckelin"/>
</dbReference>